<proteinExistence type="predicted"/>
<dbReference type="SUPFAM" id="SSF81383">
    <property type="entry name" value="F-box domain"/>
    <property type="match status" value="1"/>
</dbReference>
<dbReference type="Proteomes" id="UP000187406">
    <property type="component" value="Unassembled WGS sequence"/>
</dbReference>
<dbReference type="GO" id="GO:0032436">
    <property type="term" value="P:positive regulation of proteasomal ubiquitin-dependent protein catabolic process"/>
    <property type="evidence" value="ECO:0007669"/>
    <property type="project" value="TreeGrafter"/>
</dbReference>
<name>A0A1Q3BEW4_CEPFO</name>
<dbReference type="InterPro" id="IPR019494">
    <property type="entry name" value="FIST_C"/>
</dbReference>
<dbReference type="AlphaFoldDB" id="A0A1Q3BEW4"/>
<dbReference type="SMART" id="SM01204">
    <property type="entry name" value="FIST_C"/>
    <property type="match status" value="1"/>
</dbReference>
<protein>
    <submittedName>
        <fullName evidence="2">F-box domain-containing protein/FIST_C domain-containing protein</fullName>
    </submittedName>
</protein>
<dbReference type="FunCoup" id="A0A1Q3BEW4">
    <property type="interactions" value="433"/>
</dbReference>
<dbReference type="STRING" id="3775.A0A1Q3BEW4"/>
<dbReference type="InParanoid" id="A0A1Q3BEW4"/>
<dbReference type="InterPro" id="IPR036047">
    <property type="entry name" value="F-box-like_dom_sf"/>
</dbReference>
<dbReference type="Pfam" id="PF10442">
    <property type="entry name" value="FIST_C"/>
    <property type="match status" value="1"/>
</dbReference>
<dbReference type="EMBL" id="BDDD01000485">
    <property type="protein sequence ID" value="GAV66541.1"/>
    <property type="molecule type" value="Genomic_DNA"/>
</dbReference>
<dbReference type="PANTHER" id="PTHR14939">
    <property type="entry name" value="F-BOX ONLY PROTEIN 22"/>
    <property type="match status" value="1"/>
</dbReference>
<dbReference type="GO" id="GO:0000209">
    <property type="term" value="P:protein polyubiquitination"/>
    <property type="evidence" value="ECO:0007669"/>
    <property type="project" value="TreeGrafter"/>
</dbReference>
<dbReference type="OrthoDB" id="509497at2759"/>
<comment type="caution">
    <text evidence="2">The sequence shown here is derived from an EMBL/GenBank/DDBJ whole genome shotgun (WGS) entry which is preliminary data.</text>
</comment>
<evidence type="ECO:0000259" key="1">
    <source>
        <dbReference type="SMART" id="SM01204"/>
    </source>
</evidence>
<organism evidence="2 3">
    <name type="scientific">Cephalotus follicularis</name>
    <name type="common">Albany pitcher plant</name>
    <dbReference type="NCBI Taxonomy" id="3775"/>
    <lineage>
        <taxon>Eukaryota</taxon>
        <taxon>Viridiplantae</taxon>
        <taxon>Streptophyta</taxon>
        <taxon>Embryophyta</taxon>
        <taxon>Tracheophyta</taxon>
        <taxon>Spermatophyta</taxon>
        <taxon>Magnoliopsida</taxon>
        <taxon>eudicotyledons</taxon>
        <taxon>Gunneridae</taxon>
        <taxon>Pentapetalae</taxon>
        <taxon>rosids</taxon>
        <taxon>fabids</taxon>
        <taxon>Oxalidales</taxon>
        <taxon>Cephalotaceae</taxon>
        <taxon>Cephalotus</taxon>
    </lineage>
</organism>
<reference evidence="3" key="1">
    <citation type="submission" date="2016-04" db="EMBL/GenBank/DDBJ databases">
        <title>Cephalotus genome sequencing.</title>
        <authorList>
            <person name="Fukushima K."/>
            <person name="Hasebe M."/>
            <person name="Fang X."/>
        </authorList>
    </citation>
    <scope>NUCLEOTIDE SEQUENCE [LARGE SCALE GENOMIC DNA]</scope>
    <source>
        <strain evidence="3">cv. St1</strain>
    </source>
</reference>
<dbReference type="Pfam" id="PF00646">
    <property type="entry name" value="F-box"/>
    <property type="match status" value="1"/>
</dbReference>
<feature type="domain" description="FIST C-domain" evidence="1">
    <location>
        <begin position="329"/>
        <end position="489"/>
    </location>
</feature>
<keyword evidence="3" id="KW-1185">Reference proteome</keyword>
<evidence type="ECO:0000313" key="2">
    <source>
        <dbReference type="EMBL" id="GAV66541.1"/>
    </source>
</evidence>
<dbReference type="InterPro" id="IPR001810">
    <property type="entry name" value="F-box_dom"/>
</dbReference>
<gene>
    <name evidence="2" type="ORF">CFOL_v3_10051</name>
</gene>
<sequence length="527" mass="57468">MSSSSSSRRGGGLCVINEDIVQNIVTRLPATTFASAACVSKTWNQICKRVLSRPKLASAVSLNPSSHFAIEEVLDKVLAEPIRPDFAIASVGCGFDLNSTFQIIATRLGSRTPIILSRSRGVIGRDALNDEFREIKWGDAYSVEDYENNTRSGIAMTIGFVPGLKVDVITLIRPNQLALPEPLVDNFVMDIRNYTMSVSGSTSPVGIIMFGCELIDQTLILEKLDYALPGETVIVGDGKSLFLSSGAIDIRHACQGISDLASAALVFARDRNKFDGIGEIQFHVALSNGVSAIGPSYKAVSVRLSESDRATWLTARREGEQEILDGEQILNNIDNELADRIQYPDLYIGVAKRRKISIGSEKARYLKSLSFHGVKGGDEEYLYAYGGGIKTGDHFKFYHSDPDTALNSLRNVSLFLRNLKLEWNSKNVRNMMAVDIVGKREAFGGFIFSCCGRGRSFFGNLNVDSSPLLENFPGVPLAGIFCGGEVGRSISSLTGQGILEESSIMARLHVYSTVFLLMSYTPVPPDN</sequence>
<dbReference type="PANTHER" id="PTHR14939:SF5">
    <property type="entry name" value="F-BOX ONLY PROTEIN 22"/>
    <property type="match status" value="1"/>
</dbReference>
<evidence type="ECO:0000313" key="3">
    <source>
        <dbReference type="Proteomes" id="UP000187406"/>
    </source>
</evidence>
<accession>A0A1Q3BEW4</accession>